<gene>
    <name evidence="2" type="ORF">H9853_02960</name>
</gene>
<feature type="transmembrane region" description="Helical" evidence="1">
    <location>
        <begin position="114"/>
        <end position="137"/>
    </location>
</feature>
<dbReference type="EMBL" id="DXEZ01000082">
    <property type="protein sequence ID" value="HIX53961.1"/>
    <property type="molecule type" value="Genomic_DNA"/>
</dbReference>
<feature type="transmembrane region" description="Helical" evidence="1">
    <location>
        <begin position="16"/>
        <end position="36"/>
    </location>
</feature>
<keyword evidence="1" id="KW-0812">Transmembrane</keyword>
<feature type="transmembrane region" description="Helical" evidence="1">
    <location>
        <begin position="247"/>
        <end position="267"/>
    </location>
</feature>
<dbReference type="Proteomes" id="UP000824156">
    <property type="component" value="Unassembled WGS sequence"/>
</dbReference>
<accession>A0A9D1W779</accession>
<dbReference type="AlphaFoldDB" id="A0A9D1W779"/>
<keyword evidence="1" id="KW-1133">Transmembrane helix</keyword>
<sequence length="417" mass="47641">MQVDFSGRLQLNVRQWAFMGAINLLLVAVLGTILRLKFVYPIPFLSYKFLLHSHSHFAFVGWVSQMLMLVLLWMTCKLGAKSTVPKKFNLLLWCNWIGSILMMFSFLYQGYGRYSIILSTISILISYVFAGLLAIELKQSTLTLEVQRWVYAALFFLVFSSIGTFVVAFLMATGLANPINQPPAIHFFLHFQYNGWFLFSFIAVLFYLNPLIGISFTAHKWVFWIFVVTTFFLYLLGVNGIRNMLGTAILLVISSFLQLLCWFKMSFPIAFKGRPPISESSRTIKQNNFIKLIAFLMCVKLIAQLLGSFPQIGQYVYGYRPFLIGYLHWVLLVLISSFLLILTNVVSELKINSSYAMLFIAFVCFALINSFGLLLQGISWVQSINKTWFAYGFVTISLLLTVTIFAIVARCYKHLSG</sequence>
<reference evidence="2" key="1">
    <citation type="journal article" date="2021" name="PeerJ">
        <title>Extensive microbial diversity within the chicken gut microbiome revealed by metagenomics and culture.</title>
        <authorList>
            <person name="Gilroy R."/>
            <person name="Ravi A."/>
            <person name="Getino M."/>
            <person name="Pursley I."/>
            <person name="Horton D.L."/>
            <person name="Alikhan N.F."/>
            <person name="Baker D."/>
            <person name="Gharbi K."/>
            <person name="Hall N."/>
            <person name="Watson M."/>
            <person name="Adriaenssens E.M."/>
            <person name="Foster-Nyarko E."/>
            <person name="Jarju S."/>
            <person name="Secka A."/>
            <person name="Antonio M."/>
            <person name="Oren A."/>
            <person name="Chaudhuri R.R."/>
            <person name="La Ragione R."/>
            <person name="Hildebrand F."/>
            <person name="Pallen M.J."/>
        </authorList>
    </citation>
    <scope>NUCLEOTIDE SEQUENCE</scope>
    <source>
        <strain evidence="2">1719</strain>
    </source>
</reference>
<feature type="transmembrane region" description="Helical" evidence="1">
    <location>
        <begin position="288"/>
        <end position="306"/>
    </location>
</feature>
<proteinExistence type="predicted"/>
<evidence type="ECO:0000313" key="3">
    <source>
        <dbReference type="Proteomes" id="UP000824156"/>
    </source>
</evidence>
<feature type="transmembrane region" description="Helical" evidence="1">
    <location>
        <begin position="388"/>
        <end position="409"/>
    </location>
</feature>
<evidence type="ECO:0000313" key="2">
    <source>
        <dbReference type="EMBL" id="HIX53961.1"/>
    </source>
</evidence>
<comment type="caution">
    <text evidence="2">The sequence shown here is derived from an EMBL/GenBank/DDBJ whole genome shotgun (WGS) entry which is preliminary data.</text>
</comment>
<feature type="transmembrane region" description="Helical" evidence="1">
    <location>
        <begin position="358"/>
        <end position="382"/>
    </location>
</feature>
<feature type="transmembrane region" description="Helical" evidence="1">
    <location>
        <begin position="149"/>
        <end position="171"/>
    </location>
</feature>
<feature type="transmembrane region" description="Helical" evidence="1">
    <location>
        <begin position="88"/>
        <end position="108"/>
    </location>
</feature>
<evidence type="ECO:0000256" key="1">
    <source>
        <dbReference type="SAM" id="Phobius"/>
    </source>
</evidence>
<name>A0A9D1W779_9SPHI</name>
<feature type="transmembrane region" description="Helical" evidence="1">
    <location>
        <begin position="221"/>
        <end position="241"/>
    </location>
</feature>
<reference evidence="2" key="2">
    <citation type="submission" date="2021-04" db="EMBL/GenBank/DDBJ databases">
        <authorList>
            <person name="Gilroy R."/>
        </authorList>
    </citation>
    <scope>NUCLEOTIDE SEQUENCE</scope>
    <source>
        <strain evidence="2">1719</strain>
    </source>
</reference>
<feature type="transmembrane region" description="Helical" evidence="1">
    <location>
        <begin position="56"/>
        <end position="76"/>
    </location>
</feature>
<feature type="transmembrane region" description="Helical" evidence="1">
    <location>
        <begin position="326"/>
        <end position="346"/>
    </location>
</feature>
<feature type="transmembrane region" description="Helical" evidence="1">
    <location>
        <begin position="191"/>
        <end position="209"/>
    </location>
</feature>
<organism evidence="2 3">
    <name type="scientific">Candidatus Sphingobacterium stercoripullorum</name>
    <dbReference type="NCBI Taxonomy" id="2838759"/>
    <lineage>
        <taxon>Bacteria</taxon>
        <taxon>Pseudomonadati</taxon>
        <taxon>Bacteroidota</taxon>
        <taxon>Sphingobacteriia</taxon>
        <taxon>Sphingobacteriales</taxon>
        <taxon>Sphingobacteriaceae</taxon>
        <taxon>Sphingobacterium</taxon>
    </lineage>
</organism>
<keyword evidence="1" id="KW-0472">Membrane</keyword>
<protein>
    <submittedName>
        <fullName evidence="2">Uncharacterized protein</fullName>
    </submittedName>
</protein>